<dbReference type="Pfam" id="PF13328">
    <property type="entry name" value="HD_4"/>
    <property type="match status" value="1"/>
</dbReference>
<dbReference type="OrthoDB" id="9802385at2"/>
<evidence type="ECO:0000259" key="1">
    <source>
        <dbReference type="SMART" id="SM00471"/>
    </source>
</evidence>
<dbReference type="GO" id="GO:0008893">
    <property type="term" value="F:guanosine-3',5'-bis(diphosphate) 3'-diphosphatase activity"/>
    <property type="evidence" value="ECO:0007669"/>
    <property type="project" value="TreeGrafter"/>
</dbReference>
<accession>A0A557XSV1</accession>
<keyword evidence="3" id="KW-1185">Reference proteome</keyword>
<sequence length="202" mass="22613">MVNETTSPRLTSRFADALTYAADLHSGQVRKGGRIPYLGHLLSVAGLVIEAEGSETQAIAGLLHDAAEDQGGEATLAEIEARFGQHVSTIVAECSDTFETPKPPWRERKERYIAHLAQTSQDTILISLADKLDNARAILRDLRTHGSDLWERFNAKDPQQHLWYYRSLLAEYERRSDSWMVGELQRVLFQLEELIGPPSASV</sequence>
<reference evidence="2 3" key="1">
    <citation type="submission" date="2019-07" db="EMBL/GenBank/DDBJ databases">
        <title>New Mycobacterium species.</title>
        <authorList>
            <person name="Tortoli E."/>
            <person name="Ghielmetti G."/>
            <person name="Friedel U."/>
            <person name="Trovato A."/>
        </authorList>
    </citation>
    <scope>NUCLEOTIDE SEQUENCE [LARGE SCALE GENOMIC DNA]</scope>
    <source>
        <strain evidence="2 3">16-83</strain>
    </source>
</reference>
<dbReference type="EMBL" id="VMQU01000046">
    <property type="protein sequence ID" value="TVS89020.1"/>
    <property type="molecule type" value="Genomic_DNA"/>
</dbReference>
<dbReference type="SMART" id="SM00471">
    <property type="entry name" value="HDc"/>
    <property type="match status" value="1"/>
</dbReference>
<proteinExistence type="predicted"/>
<dbReference type="SUPFAM" id="SSF109604">
    <property type="entry name" value="HD-domain/PDEase-like"/>
    <property type="match status" value="1"/>
</dbReference>
<dbReference type="PANTHER" id="PTHR46246:SF1">
    <property type="entry name" value="GUANOSINE-3',5'-BIS(DIPHOSPHATE) 3'-PYROPHOSPHOHYDROLASE MESH1"/>
    <property type="match status" value="1"/>
</dbReference>
<dbReference type="RefSeq" id="WP_144954980.1">
    <property type="nucleotide sequence ID" value="NZ_VMQU01000046.1"/>
</dbReference>
<dbReference type="Proteomes" id="UP000320513">
    <property type="component" value="Unassembled WGS sequence"/>
</dbReference>
<name>A0A557XSV1_9MYCO</name>
<protein>
    <submittedName>
        <fullName evidence="2">HD domain-containing protein</fullName>
    </submittedName>
</protein>
<dbReference type="Gene3D" id="1.10.3210.10">
    <property type="entry name" value="Hypothetical protein af1432"/>
    <property type="match status" value="1"/>
</dbReference>
<organism evidence="2 3">
    <name type="scientific">Mycobacterium helveticum</name>
    <dbReference type="NCBI Taxonomy" id="2592811"/>
    <lineage>
        <taxon>Bacteria</taxon>
        <taxon>Bacillati</taxon>
        <taxon>Actinomycetota</taxon>
        <taxon>Actinomycetes</taxon>
        <taxon>Mycobacteriales</taxon>
        <taxon>Mycobacteriaceae</taxon>
        <taxon>Mycobacterium</taxon>
    </lineage>
</organism>
<comment type="caution">
    <text evidence="2">The sequence shown here is derived from an EMBL/GenBank/DDBJ whole genome shotgun (WGS) entry which is preliminary data.</text>
</comment>
<dbReference type="PANTHER" id="PTHR46246">
    <property type="entry name" value="GUANOSINE-3',5'-BIS(DIPHOSPHATE) 3'-PYROPHOSPHOHYDROLASE MESH1"/>
    <property type="match status" value="1"/>
</dbReference>
<gene>
    <name evidence="2" type="ORF">FPZ47_12865</name>
</gene>
<evidence type="ECO:0000313" key="3">
    <source>
        <dbReference type="Proteomes" id="UP000320513"/>
    </source>
</evidence>
<dbReference type="InterPro" id="IPR052194">
    <property type="entry name" value="MESH1"/>
</dbReference>
<evidence type="ECO:0000313" key="2">
    <source>
        <dbReference type="EMBL" id="TVS89020.1"/>
    </source>
</evidence>
<dbReference type="InterPro" id="IPR003607">
    <property type="entry name" value="HD/PDEase_dom"/>
</dbReference>
<dbReference type="AlphaFoldDB" id="A0A557XSV1"/>
<feature type="domain" description="HD/PDEase" evidence="1">
    <location>
        <begin position="33"/>
        <end position="144"/>
    </location>
</feature>